<feature type="compositionally biased region" description="Pro residues" evidence="1">
    <location>
        <begin position="266"/>
        <end position="276"/>
    </location>
</feature>
<feature type="compositionally biased region" description="Basic and acidic residues" evidence="1">
    <location>
        <begin position="373"/>
        <end position="386"/>
    </location>
</feature>
<evidence type="ECO:0000256" key="1">
    <source>
        <dbReference type="SAM" id="MobiDB-lite"/>
    </source>
</evidence>
<evidence type="ECO:0000313" key="3">
    <source>
        <dbReference type="Proteomes" id="UP000053201"/>
    </source>
</evidence>
<feature type="compositionally biased region" description="Polar residues" evidence="1">
    <location>
        <begin position="501"/>
        <end position="515"/>
    </location>
</feature>
<feature type="region of interest" description="Disordered" evidence="1">
    <location>
        <begin position="461"/>
        <end position="575"/>
    </location>
</feature>
<feature type="compositionally biased region" description="Basic and acidic residues" evidence="1">
    <location>
        <begin position="39"/>
        <end position="74"/>
    </location>
</feature>
<sequence>MPRGGVAYSRKYRDLQREQEKDKKAAAMEIQKTIQRLANETERRRREALEKKRRERERDDRERARILEARRAKLEAAAPPWRLGTSTTTLSGQRPPPRPHMPTCNSSSRSLSRCSNRPQSRSQSSIPTRHPTRASKIHSAPPKVLCSAPTLGHDKERRNDDSFLQDHPACTTYTENTCGLGRTRRPSSGRSHLSYVTAHNGRSVRVVKGYSVELLDGDNDWTSASASVQSRSKSSLKSPVMSRASSGNKSLYDELEALHTADLAPSPMPNYPPPPEKSQSSPIPEPARRILPNIVDLSPSADPSFGGIENLEQLLHTDCRKSEKWTQSNQLSNAADLQVRCVSRPQSARFDKLGGSAPNLDVERVRGISSVAERSRSSSELDDKVSTSRRTSQAGPDSTTQSQLKGEQQPGARQSATPPTSVQRSSLAMSRPGSAGRPGSAKTITFADKPVILGTSSHSSFFDEIEGEPKDEDHHIESDSDSEPPAFVTPATHRTKDESGSIDTVTNTTRDNLTGSAVDIARTGSRHVPQTPPKSHSSPSITQTQSESVRSPLSRSLNSINPSHPTRINPASEIRLATRELVPKDLLPLPVTKRPRSAPSKRDNSALPPIHGNTTDVLPSRIPRWRSAPVISDRCKERIKLPPIQKKVVTTRPGRGQRESLEIFLYAEELSKRSDMSVKLISDELDRIQMYRRMDSAEDVNVVQQKRVQSSAMSRRDILSFNSSLPPDQQGFGRNLEGKKGDTGVGVRRKNEGYIYRHPTSGPLPLVAEETQLVKSIENLDRLLSAKMGKLGFCGR</sequence>
<feature type="compositionally biased region" description="Polar residues" evidence="1">
    <location>
        <begin position="118"/>
        <end position="127"/>
    </location>
</feature>
<feature type="compositionally biased region" description="Polar residues" evidence="1">
    <location>
        <begin position="533"/>
        <end position="566"/>
    </location>
</feature>
<feature type="compositionally biased region" description="Low complexity" evidence="1">
    <location>
        <begin position="104"/>
        <end position="117"/>
    </location>
</feature>
<feature type="compositionally biased region" description="Basic and acidic residues" evidence="1">
    <location>
        <begin position="152"/>
        <end position="161"/>
    </location>
</feature>
<feature type="region of interest" description="Disordered" evidence="1">
    <location>
        <begin position="262"/>
        <end position="286"/>
    </location>
</feature>
<dbReference type="RefSeq" id="XP_016610111.1">
    <property type="nucleotide sequence ID" value="XM_016750856.1"/>
</dbReference>
<name>A0A0L0HLW1_SPIPD</name>
<dbReference type="Proteomes" id="UP000053201">
    <property type="component" value="Unassembled WGS sequence"/>
</dbReference>
<feature type="compositionally biased region" description="Low complexity" evidence="1">
    <location>
        <begin position="223"/>
        <end position="243"/>
    </location>
</feature>
<dbReference type="InParanoid" id="A0A0L0HLW1"/>
<evidence type="ECO:0000313" key="2">
    <source>
        <dbReference type="EMBL" id="KND02072.1"/>
    </source>
</evidence>
<gene>
    <name evidence="2" type="ORF">SPPG_02575</name>
</gene>
<reference evidence="2 3" key="1">
    <citation type="submission" date="2009-08" db="EMBL/GenBank/DDBJ databases">
        <title>The Genome Sequence of Spizellomyces punctatus strain DAOM BR117.</title>
        <authorList>
            <consortium name="The Broad Institute Genome Sequencing Platform"/>
            <person name="Russ C."/>
            <person name="Cuomo C."/>
            <person name="Shea T."/>
            <person name="Young S.K."/>
            <person name="Zeng Q."/>
            <person name="Koehrsen M."/>
            <person name="Haas B."/>
            <person name="Borodovsky M."/>
            <person name="Guigo R."/>
            <person name="Alvarado L."/>
            <person name="Berlin A."/>
            <person name="Bochicchio J."/>
            <person name="Borenstein D."/>
            <person name="Chapman S."/>
            <person name="Chen Z."/>
            <person name="Engels R."/>
            <person name="Freedman E."/>
            <person name="Gellesch M."/>
            <person name="Goldberg J."/>
            <person name="Griggs A."/>
            <person name="Gujja S."/>
            <person name="Heiman D."/>
            <person name="Hepburn T."/>
            <person name="Howarth C."/>
            <person name="Jen D."/>
            <person name="Larson L."/>
            <person name="Lewis B."/>
            <person name="Mehta T."/>
            <person name="Park D."/>
            <person name="Pearson M."/>
            <person name="Roberts A."/>
            <person name="Saif S."/>
            <person name="Shenoy N."/>
            <person name="Sisk P."/>
            <person name="Stolte C."/>
            <person name="Sykes S."/>
            <person name="Thomson T."/>
            <person name="Walk T."/>
            <person name="White J."/>
            <person name="Yandava C."/>
            <person name="Burger G."/>
            <person name="Gray M.W."/>
            <person name="Holland P.W.H."/>
            <person name="King N."/>
            <person name="Lang F.B.F."/>
            <person name="Roger A.J."/>
            <person name="Ruiz-Trillo I."/>
            <person name="Lander E."/>
            <person name="Nusbaum C."/>
        </authorList>
    </citation>
    <scope>NUCLEOTIDE SEQUENCE [LARGE SCALE GENOMIC DNA]</scope>
    <source>
        <strain evidence="2 3">DAOM BR117</strain>
    </source>
</reference>
<accession>A0A0L0HLW1</accession>
<organism evidence="2 3">
    <name type="scientific">Spizellomyces punctatus (strain DAOM BR117)</name>
    <dbReference type="NCBI Taxonomy" id="645134"/>
    <lineage>
        <taxon>Eukaryota</taxon>
        <taxon>Fungi</taxon>
        <taxon>Fungi incertae sedis</taxon>
        <taxon>Chytridiomycota</taxon>
        <taxon>Chytridiomycota incertae sedis</taxon>
        <taxon>Chytridiomycetes</taxon>
        <taxon>Spizellomycetales</taxon>
        <taxon>Spizellomycetaceae</taxon>
        <taxon>Spizellomyces</taxon>
    </lineage>
</organism>
<feature type="compositionally biased region" description="Basic and acidic residues" evidence="1">
    <location>
        <begin position="11"/>
        <end position="26"/>
    </location>
</feature>
<feature type="compositionally biased region" description="Basic and acidic residues" evidence="1">
    <location>
        <begin position="467"/>
        <end position="478"/>
    </location>
</feature>
<feature type="compositionally biased region" description="Polar residues" evidence="1">
    <location>
        <begin position="388"/>
        <end position="428"/>
    </location>
</feature>
<dbReference type="VEuPathDB" id="FungiDB:SPPG_02575"/>
<proteinExistence type="predicted"/>
<feature type="region of interest" description="Disordered" evidence="1">
    <location>
        <begin position="587"/>
        <end position="617"/>
    </location>
</feature>
<dbReference type="OrthoDB" id="2136591at2759"/>
<keyword evidence="3" id="KW-1185">Reference proteome</keyword>
<feature type="region of interest" description="Disordered" evidence="1">
    <location>
        <begin position="1"/>
        <end position="163"/>
    </location>
</feature>
<feature type="region of interest" description="Disordered" evidence="1">
    <location>
        <begin position="371"/>
        <end position="447"/>
    </location>
</feature>
<dbReference type="AlphaFoldDB" id="A0A0L0HLW1"/>
<dbReference type="GeneID" id="27686150"/>
<dbReference type="EMBL" id="KQ257453">
    <property type="protein sequence ID" value="KND02072.1"/>
    <property type="molecule type" value="Genomic_DNA"/>
</dbReference>
<protein>
    <submittedName>
        <fullName evidence="2">Uncharacterized protein</fullName>
    </submittedName>
</protein>
<feature type="region of interest" description="Disordered" evidence="1">
    <location>
        <begin position="218"/>
        <end position="247"/>
    </location>
</feature>